<feature type="transmembrane region" description="Helical" evidence="2">
    <location>
        <begin position="164"/>
        <end position="183"/>
    </location>
</feature>
<feature type="domain" description="CAAX prenyl protease 2/Lysostaphin resistance protein A-like" evidence="3">
    <location>
        <begin position="131"/>
        <end position="223"/>
    </location>
</feature>
<comment type="caution">
    <text evidence="4">The sequence shown here is derived from an EMBL/GenBank/DDBJ whole genome shotgun (WGS) entry which is preliminary data.</text>
</comment>
<dbReference type="EMBL" id="VBOY01000144">
    <property type="protein sequence ID" value="TMQ62202.1"/>
    <property type="molecule type" value="Genomic_DNA"/>
</dbReference>
<feature type="transmembrane region" description="Helical" evidence="2">
    <location>
        <begin position="84"/>
        <end position="111"/>
    </location>
</feature>
<reference evidence="4 5" key="1">
    <citation type="journal article" date="2019" name="Nat. Microbiol.">
        <title>Mediterranean grassland soil C-N compound turnover is dependent on rainfall and depth, and is mediated by genomically divergent microorganisms.</title>
        <authorList>
            <person name="Diamond S."/>
            <person name="Andeer P.F."/>
            <person name="Li Z."/>
            <person name="Crits-Christoph A."/>
            <person name="Burstein D."/>
            <person name="Anantharaman K."/>
            <person name="Lane K.R."/>
            <person name="Thomas B.C."/>
            <person name="Pan C."/>
            <person name="Northen T.R."/>
            <person name="Banfield J.F."/>
        </authorList>
    </citation>
    <scope>NUCLEOTIDE SEQUENCE [LARGE SCALE GENOMIC DNA]</scope>
    <source>
        <strain evidence="4">WS_8</strain>
    </source>
</reference>
<feature type="transmembrane region" description="Helical" evidence="2">
    <location>
        <begin position="131"/>
        <end position="152"/>
    </location>
</feature>
<dbReference type="GO" id="GO:0004175">
    <property type="term" value="F:endopeptidase activity"/>
    <property type="evidence" value="ECO:0007669"/>
    <property type="project" value="UniProtKB-ARBA"/>
</dbReference>
<protein>
    <submittedName>
        <fullName evidence="4">CPBP family intramembrane metalloprotease</fullName>
    </submittedName>
</protein>
<keyword evidence="2" id="KW-0472">Membrane</keyword>
<feature type="region of interest" description="Disordered" evidence="1">
    <location>
        <begin position="1"/>
        <end position="24"/>
    </location>
</feature>
<keyword evidence="2" id="KW-1133">Transmembrane helix</keyword>
<accession>A0A538TEY6</accession>
<evidence type="ECO:0000313" key="4">
    <source>
        <dbReference type="EMBL" id="TMQ62202.1"/>
    </source>
</evidence>
<organism evidence="4 5">
    <name type="scientific">Eiseniibacteriota bacterium</name>
    <dbReference type="NCBI Taxonomy" id="2212470"/>
    <lineage>
        <taxon>Bacteria</taxon>
        <taxon>Candidatus Eiseniibacteriota</taxon>
    </lineage>
</organism>
<proteinExistence type="predicted"/>
<keyword evidence="4" id="KW-0482">Metalloprotease</keyword>
<feature type="transmembrane region" description="Helical" evidence="2">
    <location>
        <begin position="211"/>
        <end position="233"/>
    </location>
</feature>
<dbReference type="Proteomes" id="UP000316609">
    <property type="component" value="Unassembled WGS sequence"/>
</dbReference>
<dbReference type="GO" id="GO:0006508">
    <property type="term" value="P:proteolysis"/>
    <property type="evidence" value="ECO:0007669"/>
    <property type="project" value="UniProtKB-KW"/>
</dbReference>
<sequence>MARDPANRPERAPTPPAEALERSPRDDPFAAALRGFGPPGILAIALILGGNLLFLPLSALLVLAWAWRSGTPWSEIGYARPRSWIVTVATGIVFGCAFKVAMKALVMPLLGANPINWAYHYLAGNRAAIPGFLYAVIVGAGFGEETVFRGFLFERLGKLLGGRAWANVTIVALVAIWFGLAHYSTQGLTGTEQATIVGLVFGSIRVATGRIWMLMIAHAAFDLTAYAMIYWNLETRVAHLVFH</sequence>
<keyword evidence="4" id="KW-0378">Hydrolase</keyword>
<dbReference type="GO" id="GO:0008237">
    <property type="term" value="F:metallopeptidase activity"/>
    <property type="evidence" value="ECO:0007669"/>
    <property type="project" value="UniProtKB-KW"/>
</dbReference>
<dbReference type="GO" id="GO:0080120">
    <property type="term" value="P:CAAX-box protein maturation"/>
    <property type="evidence" value="ECO:0007669"/>
    <property type="project" value="UniProtKB-ARBA"/>
</dbReference>
<gene>
    <name evidence="4" type="ORF">E6K78_12030</name>
</gene>
<keyword evidence="2" id="KW-0812">Transmembrane</keyword>
<dbReference type="Pfam" id="PF02517">
    <property type="entry name" value="Rce1-like"/>
    <property type="match status" value="1"/>
</dbReference>
<evidence type="ECO:0000259" key="3">
    <source>
        <dbReference type="Pfam" id="PF02517"/>
    </source>
</evidence>
<evidence type="ECO:0000313" key="5">
    <source>
        <dbReference type="Proteomes" id="UP000316609"/>
    </source>
</evidence>
<evidence type="ECO:0000256" key="2">
    <source>
        <dbReference type="SAM" id="Phobius"/>
    </source>
</evidence>
<feature type="compositionally biased region" description="Basic and acidic residues" evidence="1">
    <location>
        <begin position="1"/>
        <end position="11"/>
    </location>
</feature>
<dbReference type="AlphaFoldDB" id="A0A538TEY6"/>
<keyword evidence="4" id="KW-0645">Protease</keyword>
<evidence type="ECO:0000256" key="1">
    <source>
        <dbReference type="SAM" id="MobiDB-lite"/>
    </source>
</evidence>
<dbReference type="InterPro" id="IPR003675">
    <property type="entry name" value="Rce1/LyrA-like_dom"/>
</dbReference>
<feature type="transmembrane region" description="Helical" evidence="2">
    <location>
        <begin position="41"/>
        <end position="63"/>
    </location>
</feature>
<name>A0A538TEY6_UNCEI</name>